<dbReference type="EMBL" id="JANBTW010000082">
    <property type="protein sequence ID" value="KAJ2672502.1"/>
    <property type="molecule type" value="Genomic_DNA"/>
</dbReference>
<proteinExistence type="predicted"/>
<dbReference type="Proteomes" id="UP001151518">
    <property type="component" value="Unassembled WGS sequence"/>
</dbReference>
<gene>
    <name evidence="2" type="ORF">GGI25_005105</name>
</gene>
<reference evidence="2" key="1">
    <citation type="submission" date="2022-07" db="EMBL/GenBank/DDBJ databases">
        <title>Phylogenomic reconstructions and comparative analyses of Kickxellomycotina fungi.</title>
        <authorList>
            <person name="Reynolds N.K."/>
            <person name="Stajich J.E."/>
            <person name="Barry K."/>
            <person name="Grigoriev I.V."/>
            <person name="Crous P."/>
            <person name="Smith M.E."/>
        </authorList>
    </citation>
    <scope>NUCLEOTIDE SEQUENCE</scope>
    <source>
        <strain evidence="2">NRRL 3115</strain>
    </source>
</reference>
<sequence>MSTLGSSALVPALAASLVTLEAQQEKLIAQLRDIHSRLSQGNGNEDELVPTLTYYINQANSIQRRMMLIHGRVSDLKRRLERLKEHRAKQGQQVAEWMAQEQSKQIPEAVVALAPKSNMLFSPSVNAEQSQGMSSSLPASPFLDKVKATMTRSARSSPPPACESGSLANAGAAGEPGSSSNGSDPLGISSNGLSIPIKSASPTPSIASTMDSVARPKEPVQIATVKRKGKRRVRVPTIE</sequence>
<feature type="compositionally biased region" description="Polar residues" evidence="1">
    <location>
        <begin position="177"/>
        <end position="193"/>
    </location>
</feature>
<feature type="region of interest" description="Disordered" evidence="1">
    <location>
        <begin position="148"/>
        <end position="239"/>
    </location>
</feature>
<feature type="compositionally biased region" description="Basic residues" evidence="1">
    <location>
        <begin position="225"/>
        <end position="239"/>
    </location>
</feature>
<dbReference type="OrthoDB" id="5577936at2759"/>
<organism evidence="2 3">
    <name type="scientific">Coemansia spiralis</name>
    <dbReference type="NCBI Taxonomy" id="417178"/>
    <lineage>
        <taxon>Eukaryota</taxon>
        <taxon>Fungi</taxon>
        <taxon>Fungi incertae sedis</taxon>
        <taxon>Zoopagomycota</taxon>
        <taxon>Kickxellomycotina</taxon>
        <taxon>Kickxellomycetes</taxon>
        <taxon>Kickxellales</taxon>
        <taxon>Kickxellaceae</taxon>
        <taxon>Coemansia</taxon>
    </lineage>
</organism>
<evidence type="ECO:0000313" key="3">
    <source>
        <dbReference type="Proteomes" id="UP001151518"/>
    </source>
</evidence>
<comment type="caution">
    <text evidence="2">The sequence shown here is derived from an EMBL/GenBank/DDBJ whole genome shotgun (WGS) entry which is preliminary data.</text>
</comment>
<evidence type="ECO:0000256" key="1">
    <source>
        <dbReference type="SAM" id="MobiDB-lite"/>
    </source>
</evidence>
<protein>
    <submittedName>
        <fullName evidence="2">Uncharacterized protein</fullName>
    </submittedName>
</protein>
<evidence type="ECO:0000313" key="2">
    <source>
        <dbReference type="EMBL" id="KAJ2672502.1"/>
    </source>
</evidence>
<name>A0A9W8KWJ4_9FUNG</name>
<dbReference type="AlphaFoldDB" id="A0A9W8KWJ4"/>
<accession>A0A9W8KWJ4</accession>
<dbReference type="Pfam" id="PF14712">
    <property type="entry name" value="Snapin_Pallidin"/>
    <property type="match status" value="1"/>
</dbReference>
<feature type="compositionally biased region" description="Polar residues" evidence="1">
    <location>
        <begin position="200"/>
        <end position="211"/>
    </location>
</feature>
<dbReference type="InterPro" id="IPR028119">
    <property type="entry name" value="Snapin/Pallidin/Snn1"/>
</dbReference>